<name>A0A9W6BH77_9CHLO</name>
<feature type="region of interest" description="Disordered" evidence="1">
    <location>
        <begin position="203"/>
        <end position="277"/>
    </location>
</feature>
<dbReference type="InterPro" id="IPR058581">
    <property type="entry name" value="TM_HPP"/>
</dbReference>
<evidence type="ECO:0000256" key="2">
    <source>
        <dbReference type="SAM" id="Phobius"/>
    </source>
</evidence>
<keyword evidence="5" id="KW-1185">Reference proteome</keyword>
<organism evidence="4 5">
    <name type="scientific">Pleodorina starrii</name>
    <dbReference type="NCBI Taxonomy" id="330485"/>
    <lineage>
        <taxon>Eukaryota</taxon>
        <taxon>Viridiplantae</taxon>
        <taxon>Chlorophyta</taxon>
        <taxon>core chlorophytes</taxon>
        <taxon>Chlorophyceae</taxon>
        <taxon>CS clade</taxon>
        <taxon>Chlamydomonadales</taxon>
        <taxon>Volvocaceae</taxon>
        <taxon>Pleodorina</taxon>
    </lineage>
</organism>
<dbReference type="PANTHER" id="PTHR33741:SF5">
    <property type="entry name" value="TRANSMEMBRANE PROTEIN DDB_G0269096-RELATED"/>
    <property type="match status" value="1"/>
</dbReference>
<comment type="caution">
    <text evidence="4">The sequence shown here is derived from an EMBL/GenBank/DDBJ whole genome shotgun (WGS) entry which is preliminary data.</text>
</comment>
<feature type="domain" description="HPP transmembrane region" evidence="3">
    <location>
        <begin position="557"/>
        <end position="716"/>
    </location>
</feature>
<feature type="transmembrane region" description="Helical" evidence="2">
    <location>
        <begin position="642"/>
        <end position="663"/>
    </location>
</feature>
<dbReference type="Pfam" id="PF04982">
    <property type="entry name" value="TM_HPP"/>
    <property type="match status" value="1"/>
</dbReference>
<feature type="transmembrane region" description="Helical" evidence="2">
    <location>
        <begin position="587"/>
        <end position="606"/>
    </location>
</feature>
<dbReference type="EMBL" id="BRXU01000005">
    <property type="protein sequence ID" value="GLC51745.1"/>
    <property type="molecule type" value="Genomic_DNA"/>
</dbReference>
<dbReference type="PANTHER" id="PTHR33741">
    <property type="entry name" value="TRANSMEMBRANE PROTEIN DDB_G0269096-RELATED"/>
    <property type="match status" value="1"/>
</dbReference>
<feature type="transmembrane region" description="Helical" evidence="2">
    <location>
        <begin position="683"/>
        <end position="706"/>
    </location>
</feature>
<feature type="transmembrane region" description="Helical" evidence="2">
    <location>
        <begin position="562"/>
        <end position="580"/>
    </location>
</feature>
<feature type="region of interest" description="Disordered" evidence="1">
    <location>
        <begin position="170"/>
        <end position="189"/>
    </location>
</feature>
<keyword evidence="2" id="KW-0472">Membrane</keyword>
<feature type="region of interest" description="Disordered" evidence="1">
    <location>
        <begin position="409"/>
        <end position="480"/>
    </location>
</feature>
<reference evidence="4 5" key="1">
    <citation type="journal article" date="2023" name="Commun. Biol.">
        <title>Reorganization of the ancestral sex-determining regions during the evolution of trioecy in Pleodorina starrii.</title>
        <authorList>
            <person name="Takahashi K."/>
            <person name="Suzuki S."/>
            <person name="Kawai-Toyooka H."/>
            <person name="Yamamoto K."/>
            <person name="Hamaji T."/>
            <person name="Ootsuki R."/>
            <person name="Yamaguchi H."/>
            <person name="Kawachi M."/>
            <person name="Higashiyama T."/>
            <person name="Nozaki H."/>
        </authorList>
    </citation>
    <scope>NUCLEOTIDE SEQUENCE [LARGE SCALE GENOMIC DNA]</scope>
    <source>
        <strain evidence="4 5">NIES-4479</strain>
    </source>
</reference>
<feature type="transmembrane region" description="Helical" evidence="2">
    <location>
        <begin position="618"/>
        <end position="635"/>
    </location>
</feature>
<evidence type="ECO:0000256" key="1">
    <source>
        <dbReference type="SAM" id="MobiDB-lite"/>
    </source>
</evidence>
<dbReference type="InterPro" id="IPR007065">
    <property type="entry name" value="HPP"/>
</dbReference>
<feature type="compositionally biased region" description="Low complexity" evidence="1">
    <location>
        <begin position="205"/>
        <end position="223"/>
    </location>
</feature>
<feature type="compositionally biased region" description="Low complexity" evidence="1">
    <location>
        <begin position="438"/>
        <end position="447"/>
    </location>
</feature>
<protein>
    <recommendedName>
        <fullName evidence="3">HPP transmembrane region domain-containing protein</fullName>
    </recommendedName>
</protein>
<gene>
    <name evidence="4" type="primary">PLEST012015</name>
    <name evidence="4" type="ORF">PLESTB_000543400</name>
</gene>
<dbReference type="Proteomes" id="UP001165080">
    <property type="component" value="Unassembled WGS sequence"/>
</dbReference>
<proteinExistence type="predicted"/>
<feature type="region of interest" description="Disordered" evidence="1">
    <location>
        <begin position="80"/>
        <end position="99"/>
    </location>
</feature>
<keyword evidence="2" id="KW-0812">Transmembrane</keyword>
<sequence length="722" mass="74336">MSECHNNMNGADEASWEVSAPQGCGFPSNNADAAASDARQQTGANLSFAPLLATPSHLSTGPEGRADFLRRALTSSSPWRLLAPRRAPHGGPAGALRGGGAERSCHAAIGNVTAVISAGPTIGDISAPGRCRSSASIASQRSLFTVDGLPEPLAPDPSVLNLTTHAHPSSYATAAGDGSGSRRGGGRPLQHAATTLGVIGPARRQSAQQYHTQVQTQVQTQAQERSWHRLAGRGSSLVGPSAQNGLPYAYETESGPTEAGSRPQAPHPQPNPQHAYTHAHAHAHLLQTPPQQPRQQEVPPPTWGTSAAPTGFQGSMHHHHHHYLQLPGGPDTSARPNPLHQTAAAAAGAAAIGAHPPPAACAGTATASSAAAEPLLALQADRSAGVAASPAAAAAALAGSSQLHWDDARNPMSFNYDPSLHPYPHHQQHPQQPPPPAQSGAPQQQQQRTELPYGLHSRQGDVSNGGLVPPGQADAGGDGAEVVASDGSFVVLQMKGPRGTPSTHAAAAAAFVSGASASPAAPDAAAAAAGMSLTLRGRVSSYFSKWVGVGDTLMPSDQPVDIAWSWVGAFMSILVVAALNEFLTPHVSLPLMIASFGASAVLLFGVPASKLAQPRNFLGGQVVSSLVGVLVRLAFMHAPHLVWLSAALGMSTALAVMQLTRTVHPPGGASALIAASAPYIGPWYGFKFLLTVFFGSVAMLVVALGINNLSARRRYPTYWMGK</sequence>
<feature type="compositionally biased region" description="Gly residues" evidence="1">
    <location>
        <begin position="177"/>
        <end position="187"/>
    </location>
</feature>
<evidence type="ECO:0000259" key="3">
    <source>
        <dbReference type="Pfam" id="PF04982"/>
    </source>
</evidence>
<keyword evidence="2" id="KW-1133">Transmembrane helix</keyword>
<evidence type="ECO:0000313" key="5">
    <source>
        <dbReference type="Proteomes" id="UP001165080"/>
    </source>
</evidence>
<accession>A0A9W6BH77</accession>
<feature type="region of interest" description="Disordered" evidence="1">
    <location>
        <begin position="289"/>
        <end position="338"/>
    </location>
</feature>
<dbReference type="AlphaFoldDB" id="A0A9W6BH77"/>
<evidence type="ECO:0000313" key="4">
    <source>
        <dbReference type="EMBL" id="GLC51745.1"/>
    </source>
</evidence>